<evidence type="ECO:0000256" key="1">
    <source>
        <dbReference type="ARBA" id="ARBA00007623"/>
    </source>
</evidence>
<dbReference type="SUPFAM" id="SSF49758">
    <property type="entry name" value="Calpain large subunit, middle domain (domain III)"/>
    <property type="match status" value="1"/>
</dbReference>
<dbReference type="Proteomes" id="UP001347796">
    <property type="component" value="Unassembled WGS sequence"/>
</dbReference>
<feature type="domain" description="C2" evidence="7">
    <location>
        <begin position="493"/>
        <end position="615"/>
    </location>
</feature>
<evidence type="ECO:0000313" key="9">
    <source>
        <dbReference type="EMBL" id="KAK6194889.1"/>
    </source>
</evidence>
<keyword evidence="10" id="KW-1185">Reference proteome</keyword>
<dbReference type="FunFam" id="3.90.70.10:FF:000064">
    <property type="entry name" value="calpain-6"/>
    <property type="match status" value="1"/>
</dbReference>
<dbReference type="CDD" id="cd04046">
    <property type="entry name" value="C2_Calpain"/>
    <property type="match status" value="1"/>
</dbReference>
<dbReference type="InterPro" id="IPR022683">
    <property type="entry name" value="Calpain_III"/>
</dbReference>
<dbReference type="InterPro" id="IPR022684">
    <property type="entry name" value="Calpain_cysteine_protease"/>
</dbReference>
<name>A0AAN8KAI4_PATCE</name>
<evidence type="ECO:0000256" key="2">
    <source>
        <dbReference type="ARBA" id="ARBA00022670"/>
    </source>
</evidence>
<dbReference type="SUPFAM" id="SSF54001">
    <property type="entry name" value="Cysteine proteinases"/>
    <property type="match status" value="1"/>
</dbReference>
<dbReference type="Gene3D" id="2.60.40.150">
    <property type="entry name" value="C2 domain"/>
    <property type="match status" value="1"/>
</dbReference>
<dbReference type="PROSITE" id="PS00139">
    <property type="entry name" value="THIOL_PROTEASE_CYS"/>
    <property type="match status" value="1"/>
</dbReference>
<comment type="similarity">
    <text evidence="1">Belongs to the peptidase C2 family.</text>
</comment>
<dbReference type="InterPro" id="IPR000008">
    <property type="entry name" value="C2_dom"/>
</dbReference>
<dbReference type="InterPro" id="IPR022682">
    <property type="entry name" value="Calpain_domain_III"/>
</dbReference>
<evidence type="ECO:0000256" key="3">
    <source>
        <dbReference type="ARBA" id="ARBA00022801"/>
    </source>
</evidence>
<dbReference type="SUPFAM" id="SSF49562">
    <property type="entry name" value="C2 domain (Calcium/lipid-binding domain, CaLB)"/>
    <property type="match status" value="1"/>
</dbReference>
<dbReference type="Pfam" id="PF00168">
    <property type="entry name" value="C2"/>
    <property type="match status" value="1"/>
</dbReference>
<evidence type="ECO:0000313" key="10">
    <source>
        <dbReference type="Proteomes" id="UP001347796"/>
    </source>
</evidence>
<evidence type="ECO:0000259" key="8">
    <source>
        <dbReference type="PROSITE" id="PS50203"/>
    </source>
</evidence>
<proteinExistence type="inferred from homology"/>
<dbReference type="Gene3D" id="2.60.120.380">
    <property type="match status" value="1"/>
</dbReference>
<dbReference type="SMART" id="SM00230">
    <property type="entry name" value="CysPc"/>
    <property type="match status" value="1"/>
</dbReference>
<sequence length="641" mass="72931">MLKNLFGSVVKYKNQDYDALKKESKEKGTLFIDTEFPPDDRSLFFTPNKMQGVVWKRPKQICDNPKLFVEGASSGDVSQGRLGNCWFVAACSCLAQEKEIWNKVIPDSKEQEWSDEKPENYQGIFKFQFWRYGEWTEVVIDDFLPTINDELVFIHSQSKNEFWSALLEKAYAKFFGCYEVLDGGELAEALEDFSGGVSDTIDLIKTGVNTNVEERVKLFAHMKKDMDRRSLMAASIPATSAEEMEASTSNGLVKGHAYGVTEVKNVHLEGSGLFGLFNRDKLPMVRLRNPWGQGEWKGAFSDGSPEWNKISKADREKVGLTFEDDGEFWMTMDDFATNFHNVAICRVVNTSFLSLNKTWHEGLHHGAWKKPNRAGGCMNNRDSFLNNPQYVFEITEDEDEFMVQLMQKSTRNKDGSTNATIGFTLFKVELNRKYRIHNLNLHEKVTSSVFRDSRSMFMKHTGTKGRYVIIPSTFDAGVEAEFLMRVYTDTANAFKELTLDHPEKKWYNCCGGTPKLVTHIKVIRAHGLEKQDVQGADPYCVISCEGERATTLADKNTTDPTWNASAVFYRSNPLKSPLKVQIWNANLLRDSYMGKHIFLSTDELNGQQQEVDLVGRKKESNQTRPGKLIVQITQSRTLTAV</sequence>
<dbReference type="PRINTS" id="PR00704">
    <property type="entry name" value="CALPAIN"/>
</dbReference>
<evidence type="ECO:0008006" key="11">
    <source>
        <dbReference type="Google" id="ProtNLM"/>
    </source>
</evidence>
<dbReference type="InterPro" id="IPR036213">
    <property type="entry name" value="Calpain_III_sf"/>
</dbReference>
<dbReference type="InterPro" id="IPR033883">
    <property type="entry name" value="C2_III"/>
</dbReference>
<dbReference type="PANTHER" id="PTHR10183:SF379">
    <property type="entry name" value="CALPAIN-5"/>
    <property type="match status" value="1"/>
</dbReference>
<keyword evidence="2 6" id="KW-0645">Protease</keyword>
<dbReference type="GO" id="GO:0005737">
    <property type="term" value="C:cytoplasm"/>
    <property type="evidence" value="ECO:0007669"/>
    <property type="project" value="TreeGrafter"/>
</dbReference>
<dbReference type="Pfam" id="PF01067">
    <property type="entry name" value="Calpain_III"/>
    <property type="match status" value="1"/>
</dbReference>
<accession>A0AAN8KAI4</accession>
<dbReference type="FunFam" id="2.60.120.380:FF:000003">
    <property type="entry name" value="Calpain 5"/>
    <property type="match status" value="1"/>
</dbReference>
<comment type="caution">
    <text evidence="9">The sequence shown here is derived from an EMBL/GenBank/DDBJ whole genome shotgun (WGS) entry which is preliminary data.</text>
</comment>
<dbReference type="AlphaFoldDB" id="A0AAN8KAI4"/>
<dbReference type="GO" id="GO:0004198">
    <property type="term" value="F:calcium-dependent cysteine-type endopeptidase activity"/>
    <property type="evidence" value="ECO:0007669"/>
    <property type="project" value="InterPro"/>
</dbReference>
<keyword evidence="3 6" id="KW-0378">Hydrolase</keyword>
<dbReference type="Pfam" id="PF00648">
    <property type="entry name" value="Peptidase_C2"/>
    <property type="match status" value="1"/>
</dbReference>
<reference evidence="9 10" key="1">
    <citation type="submission" date="2024-01" db="EMBL/GenBank/DDBJ databases">
        <title>The genome of the rayed Mediterranean limpet Patella caerulea (Linnaeus, 1758).</title>
        <authorList>
            <person name="Anh-Thu Weber A."/>
            <person name="Halstead-Nussloch G."/>
        </authorList>
    </citation>
    <scope>NUCLEOTIDE SEQUENCE [LARGE SCALE GENOMIC DNA]</scope>
    <source>
        <strain evidence="9">AATW-2023a</strain>
        <tissue evidence="9">Whole specimen</tissue>
    </source>
</reference>
<evidence type="ECO:0000256" key="4">
    <source>
        <dbReference type="ARBA" id="ARBA00022807"/>
    </source>
</evidence>
<keyword evidence="4 6" id="KW-0788">Thiol protease</keyword>
<dbReference type="EMBL" id="JAZGQO010000001">
    <property type="protein sequence ID" value="KAK6194889.1"/>
    <property type="molecule type" value="Genomic_DNA"/>
</dbReference>
<evidence type="ECO:0000259" key="7">
    <source>
        <dbReference type="PROSITE" id="PS50004"/>
    </source>
</evidence>
<dbReference type="InterPro" id="IPR000169">
    <property type="entry name" value="Pept_cys_AS"/>
</dbReference>
<dbReference type="SMART" id="SM00720">
    <property type="entry name" value="calpain_III"/>
    <property type="match status" value="1"/>
</dbReference>
<dbReference type="InterPro" id="IPR033884">
    <property type="entry name" value="C2_Calpain"/>
</dbReference>
<organism evidence="9 10">
    <name type="scientific">Patella caerulea</name>
    <name type="common">Rayed Mediterranean limpet</name>
    <dbReference type="NCBI Taxonomy" id="87958"/>
    <lineage>
        <taxon>Eukaryota</taxon>
        <taxon>Metazoa</taxon>
        <taxon>Spiralia</taxon>
        <taxon>Lophotrochozoa</taxon>
        <taxon>Mollusca</taxon>
        <taxon>Gastropoda</taxon>
        <taxon>Patellogastropoda</taxon>
        <taxon>Patelloidea</taxon>
        <taxon>Patellidae</taxon>
        <taxon>Patella</taxon>
    </lineage>
</organism>
<dbReference type="Gene3D" id="3.90.70.10">
    <property type="entry name" value="Cysteine proteinases"/>
    <property type="match status" value="1"/>
</dbReference>
<dbReference type="CDD" id="cd00044">
    <property type="entry name" value="CysPc"/>
    <property type="match status" value="1"/>
</dbReference>
<dbReference type="InterPro" id="IPR001300">
    <property type="entry name" value="Peptidase_C2_calpain_cat"/>
</dbReference>
<dbReference type="InterPro" id="IPR035892">
    <property type="entry name" value="C2_domain_sf"/>
</dbReference>
<feature type="active site" evidence="5 6">
    <location>
        <position position="85"/>
    </location>
</feature>
<dbReference type="GO" id="GO:0006508">
    <property type="term" value="P:proteolysis"/>
    <property type="evidence" value="ECO:0007669"/>
    <property type="project" value="UniProtKB-KW"/>
</dbReference>
<dbReference type="PANTHER" id="PTHR10183">
    <property type="entry name" value="CALPAIN"/>
    <property type="match status" value="1"/>
</dbReference>
<feature type="active site" evidence="5 6">
    <location>
        <position position="256"/>
    </location>
</feature>
<dbReference type="PROSITE" id="PS50203">
    <property type="entry name" value="CALPAIN_CAT"/>
    <property type="match status" value="1"/>
</dbReference>
<protein>
    <recommendedName>
        <fullName evidence="11">Calpain-5</fullName>
    </recommendedName>
</protein>
<evidence type="ECO:0000256" key="5">
    <source>
        <dbReference type="PIRSR" id="PIRSR622684-1"/>
    </source>
</evidence>
<dbReference type="PROSITE" id="PS50004">
    <property type="entry name" value="C2"/>
    <property type="match status" value="1"/>
</dbReference>
<evidence type="ECO:0000256" key="6">
    <source>
        <dbReference type="PROSITE-ProRule" id="PRU00239"/>
    </source>
</evidence>
<dbReference type="SMART" id="SM00239">
    <property type="entry name" value="C2"/>
    <property type="match status" value="1"/>
</dbReference>
<dbReference type="InterPro" id="IPR038765">
    <property type="entry name" value="Papain-like_cys_pep_sf"/>
</dbReference>
<dbReference type="CDD" id="cd00214">
    <property type="entry name" value="Calpain_III"/>
    <property type="match status" value="1"/>
</dbReference>
<feature type="domain" description="Calpain catalytic" evidence="8">
    <location>
        <begin position="30"/>
        <end position="348"/>
    </location>
</feature>
<feature type="active site" evidence="5 6">
    <location>
        <position position="289"/>
    </location>
</feature>
<gene>
    <name evidence="9" type="ORF">SNE40_000425</name>
</gene>